<comment type="similarity">
    <text evidence="5">Belongs to the NEMF family.</text>
</comment>
<comment type="caution">
    <text evidence="7">The sequence shown here is derived from an EMBL/GenBank/DDBJ whole genome shotgun (WGS) entry which is preliminary data.</text>
</comment>
<dbReference type="HAMAP" id="MF_00844_B">
    <property type="entry name" value="RqcH_B"/>
    <property type="match status" value="1"/>
</dbReference>
<protein>
    <recommendedName>
        <fullName evidence="5">Rqc2 homolog RqcH</fullName>
        <shortName evidence="5">RqcH</shortName>
    </recommendedName>
</protein>
<evidence type="ECO:0000259" key="6">
    <source>
        <dbReference type="Pfam" id="PF05670"/>
    </source>
</evidence>
<dbReference type="PANTHER" id="PTHR15239:SF6">
    <property type="entry name" value="RIBOSOME QUALITY CONTROL COMPLEX SUBUNIT NEMF"/>
    <property type="match status" value="1"/>
</dbReference>
<dbReference type="Pfam" id="PF05833">
    <property type="entry name" value="NFACT_N"/>
    <property type="match status" value="1"/>
</dbReference>
<keyword evidence="1 5" id="KW-0820">tRNA-binding</keyword>
<evidence type="ECO:0000256" key="2">
    <source>
        <dbReference type="ARBA" id="ARBA00022730"/>
    </source>
</evidence>
<comment type="function">
    <text evidence="5">Key component of the ribosome quality control system (RQC), a ribosome-associated complex that mediates the extraction of incompletely synthesized nascent chains from stalled ribosomes and their subsequent degradation. RqcH recruits Ala-charged tRNA, and with RqcP directs the elongation of stalled nascent chains on 50S ribosomal subunits, leading to non-templated C-terminal alanine extensions (Ala tail). The Ala tail promotes nascent chain degradation. May add between 1 and at least 8 Ala residues. Binds to stalled 50S ribosomal subunits.</text>
</comment>
<dbReference type="Proteomes" id="UP000664844">
    <property type="component" value="Unassembled WGS sequence"/>
</dbReference>
<evidence type="ECO:0000313" key="7">
    <source>
        <dbReference type="EMBL" id="MBO0349058.1"/>
    </source>
</evidence>
<sequence length="583" mass="66676">MQPVDLTTLIASYCELRTTWLPARLEQVYQRDRHTIFLALRTLTGRGWLAVSWHPTAARLHLSDPPPRKPDTFTFSDQLRHQLGGLAFVAIAPVSPWERALDLQFAKRPGDPVLWHLYIEIMGKRSNAILANADNQIVTAAHQVSEKQSSIRPILTSAPYALPPALMDPIPSLSETQSRWQERIALIPDALGRQMLKSYQGLSSHLVKAAIASAGLDFEQSTHSLTPENWNRLFHSWQQWLKFLQTCQTGDLSAVYPHWTETGYQVINWNQNPEPPDFKSVQDLLNRYYTDELNRFDFKQLRHQLSQKLSNLLNKLRVKGQGFENRLQESSEADEYRAKADLLMANLHEWKPGMKAIALPDFETGEPVTIPLDLEKNAVQNAQSLYKRHQKLKRARGAVEPLLAAVRQEIDYLEQIEVAISQIDDYREPADLQALAEIREEFIQQGYLSDPDYKRQIQESTPEFYRFVSPSGFELLIGRNNRQNDVLSFRVATDYDLWFHTQEIAGSHGLLRLPPGSVADEADLQFAADLAAYYSRARHSEQVPVVYTEPKNVYKPKGAKPGMVIYKHERILWGCPQHFTPPG</sequence>
<gene>
    <name evidence="5" type="primary">rqcH</name>
    <name evidence="7" type="ORF">J0895_08075</name>
</gene>
<comment type="subunit">
    <text evidence="5">Associates with stalled 50S ribosomal subunits. Binds to RqcP.</text>
</comment>
<name>A0ABS3FQF9_9CYAN</name>
<dbReference type="Gene3D" id="2.30.310.10">
    <property type="entry name" value="ibrinogen binding protein from staphylococcus aureus domain"/>
    <property type="match status" value="1"/>
</dbReference>
<organism evidence="7 8">
    <name type="scientific">Phormidium pseudopriestleyi FRX01</name>
    <dbReference type="NCBI Taxonomy" id="1759528"/>
    <lineage>
        <taxon>Bacteria</taxon>
        <taxon>Bacillati</taxon>
        <taxon>Cyanobacteriota</taxon>
        <taxon>Cyanophyceae</taxon>
        <taxon>Oscillatoriophycideae</taxon>
        <taxon>Oscillatoriales</taxon>
        <taxon>Oscillatoriaceae</taxon>
        <taxon>Phormidium</taxon>
    </lineage>
</organism>
<dbReference type="InterPro" id="IPR051608">
    <property type="entry name" value="RQC_Subunit_NEMF"/>
</dbReference>
<dbReference type="EMBL" id="JAFLQW010000222">
    <property type="protein sequence ID" value="MBO0349058.1"/>
    <property type="molecule type" value="Genomic_DNA"/>
</dbReference>
<dbReference type="InterPro" id="IPR008532">
    <property type="entry name" value="NFACT_RNA-bd"/>
</dbReference>
<keyword evidence="3 5" id="KW-0694">RNA-binding</keyword>
<dbReference type="PANTHER" id="PTHR15239">
    <property type="entry name" value="NUCLEAR EXPORT MEDIATOR FACTOR NEMF"/>
    <property type="match status" value="1"/>
</dbReference>
<accession>A0ABS3FQF9</accession>
<proteinExistence type="inferred from homology"/>
<evidence type="ECO:0000256" key="5">
    <source>
        <dbReference type="HAMAP-Rule" id="MF_00844"/>
    </source>
</evidence>
<reference evidence="7 8" key="1">
    <citation type="submission" date="2021-03" db="EMBL/GenBank/DDBJ databases">
        <title>Metabolic Capacity of the Antarctic Cyanobacterium Phormidium pseudopriestleyi that Sustains Oxygenic Photosynthesis in the Presence of Hydrogen Sulfide.</title>
        <authorList>
            <person name="Lumian J.E."/>
            <person name="Jungblut A.D."/>
            <person name="Dillon M.L."/>
            <person name="Hawes I."/>
            <person name="Doran P.T."/>
            <person name="Mackey T.J."/>
            <person name="Dick G.J."/>
            <person name="Grettenberger C.L."/>
            <person name="Sumner D.Y."/>
        </authorList>
    </citation>
    <scope>NUCLEOTIDE SEQUENCE [LARGE SCALE GENOMIC DNA]</scope>
    <source>
        <strain evidence="7 8">FRX01</strain>
    </source>
</reference>
<keyword evidence="8" id="KW-1185">Reference proteome</keyword>
<dbReference type="InterPro" id="IPR043682">
    <property type="entry name" value="RqcH_bacterial"/>
</dbReference>
<feature type="domain" description="NFACT RNA-binding" evidence="6">
    <location>
        <begin position="464"/>
        <end position="565"/>
    </location>
</feature>
<evidence type="ECO:0000256" key="3">
    <source>
        <dbReference type="ARBA" id="ARBA00022884"/>
    </source>
</evidence>
<evidence type="ECO:0000256" key="1">
    <source>
        <dbReference type="ARBA" id="ARBA00022555"/>
    </source>
</evidence>
<dbReference type="Pfam" id="PF05670">
    <property type="entry name" value="NFACT-R_1"/>
    <property type="match status" value="1"/>
</dbReference>
<dbReference type="RefSeq" id="WP_207087593.1">
    <property type="nucleotide sequence ID" value="NZ_JAFLQW010000222.1"/>
</dbReference>
<evidence type="ECO:0000313" key="8">
    <source>
        <dbReference type="Proteomes" id="UP000664844"/>
    </source>
</evidence>
<keyword evidence="4 5" id="KW-0648">Protein biosynthesis</keyword>
<evidence type="ECO:0000256" key="4">
    <source>
        <dbReference type="ARBA" id="ARBA00022917"/>
    </source>
</evidence>
<keyword evidence="2 5" id="KW-0699">rRNA-binding</keyword>